<dbReference type="InterPro" id="IPR036950">
    <property type="entry name" value="PBP_transglycosylase"/>
</dbReference>
<dbReference type="InterPro" id="IPR023346">
    <property type="entry name" value="Lysozyme-like_dom_sf"/>
</dbReference>
<dbReference type="GO" id="GO:0030288">
    <property type="term" value="C:outer membrane-bounded periplasmic space"/>
    <property type="evidence" value="ECO:0007669"/>
    <property type="project" value="TreeGrafter"/>
</dbReference>
<dbReference type="InterPro" id="IPR050396">
    <property type="entry name" value="Glycosyltr_51/Transpeptidase"/>
</dbReference>
<feature type="compositionally biased region" description="Pro residues" evidence="14">
    <location>
        <begin position="768"/>
        <end position="777"/>
    </location>
</feature>
<evidence type="ECO:0000256" key="6">
    <source>
        <dbReference type="ARBA" id="ARBA00022679"/>
    </source>
</evidence>
<keyword evidence="6" id="KW-0808">Transferase</keyword>
<dbReference type="AlphaFoldDB" id="A0A3M2MFY5"/>
<keyword evidence="5" id="KW-0328">Glycosyltransferase</keyword>
<dbReference type="PANTHER" id="PTHR32282:SF34">
    <property type="entry name" value="PENICILLIN-BINDING PROTEIN 1A"/>
    <property type="match status" value="1"/>
</dbReference>
<comment type="catalytic activity">
    <reaction evidence="12">
        <text>Preferential cleavage: (Ac)2-L-Lys-D-Ala-|-D-Ala. Also transpeptidation of peptidyl-alanyl moieties that are N-acyl substituents of D-alanine.</text>
        <dbReference type="EC" id="3.4.16.4"/>
    </reaction>
</comment>
<feature type="compositionally biased region" description="Gly residues" evidence="14">
    <location>
        <begin position="738"/>
        <end position="751"/>
    </location>
</feature>
<protein>
    <submittedName>
        <fullName evidence="17">Penicillin-binding protein</fullName>
    </submittedName>
</protein>
<dbReference type="Gene3D" id="3.40.710.10">
    <property type="entry name" value="DD-peptidase/beta-lactamase superfamily"/>
    <property type="match status" value="1"/>
</dbReference>
<keyword evidence="10" id="KW-0511">Multifunctional enzyme</keyword>
<evidence type="ECO:0000256" key="4">
    <source>
        <dbReference type="ARBA" id="ARBA00022670"/>
    </source>
</evidence>
<keyword evidence="8" id="KW-0133">Cell shape</keyword>
<feature type="domain" description="Glycosyl transferase family 51" evidence="16">
    <location>
        <begin position="122"/>
        <end position="296"/>
    </location>
</feature>
<evidence type="ECO:0000259" key="15">
    <source>
        <dbReference type="Pfam" id="PF00905"/>
    </source>
</evidence>
<proteinExistence type="inferred from homology"/>
<sequence length="823" mass="88372">MPGVFHFGYGEPEGPRGPGGPGGPGGPRGPGGPGGPGGGGRRRKPQGNGPRRWYDHLRSRSTGWRRFLPSWKLVVGSGLLVTAGLGTMIGIAYAQTPVPDEGNADATKTAAIFYYDDGKTEIGRIGKNRITVPISKVPMDVRYAVVAAENRSFYSDSGFSVSGISRAVWTNVSGGDTQGGSTITQQLAKNYYLNDKRTMSRKFQELFISLKLEDKLGSKDKILELYLNTIYFGRNSYGIEAASNTYFGKHVNELKPDQGALLAAIIQQPGKFDPRSGNKQWQAETKARYLYVLDGMHKMHHLSDQQFAQYSKQMPLTKEIGGPSTFGGQRGYVIKRALKELDRQGIDEKTVIEKGLRITTTFDQAKMTAARKAVETTVPGVDPGKLLKKHIRLGLASVDTSNGEVQAIYGGPSYLKDSYDNVWMGSAQAGSAMKPYVLAAALEKGYGLKSLVEGRSGRGFDGQGNSVAGGAANDVTQGGLPNSHSAKGGITLIQAMKESTNTAFAQLALKTGPSQIVSMAEQLGVSSDMVGSYKGQYGIALGINNIRPIEQASGYAVFANGGTWYQPHVIRKVGTSDGKVFKKLDWEVKRAALSKPITQDVTYALQGPVKPGGTAPSAALSDRPVAGKTGTTDKNIATWFVGYVPQISTAVTMYNNDRKTLVVPGIGEVVGGSVPAKIWHAYMAEATKGLSVEQFPPPAWVGTPQKWVDVYKEKKKDKRPKWCDNNPWAQYDPRCKGGDGNGDGNGNGNGNGKQPCQSPFPDGNCDPNKPPSNPPPNWWCSMHAGDPRCNGHKKGRGGNNGPAWPYSVTDGPRLLVTPPRARP</sequence>
<dbReference type="InterPro" id="IPR001460">
    <property type="entry name" value="PCN-bd_Tpept"/>
</dbReference>
<dbReference type="OrthoDB" id="7911552at2"/>
<evidence type="ECO:0000313" key="17">
    <source>
        <dbReference type="EMBL" id="RMI47900.1"/>
    </source>
</evidence>
<evidence type="ECO:0000256" key="1">
    <source>
        <dbReference type="ARBA" id="ARBA00007090"/>
    </source>
</evidence>
<evidence type="ECO:0000256" key="12">
    <source>
        <dbReference type="ARBA" id="ARBA00034000"/>
    </source>
</evidence>
<gene>
    <name evidence="17" type="ORF">EBO15_01035</name>
</gene>
<evidence type="ECO:0000256" key="13">
    <source>
        <dbReference type="ARBA" id="ARBA00049902"/>
    </source>
</evidence>
<dbReference type="GO" id="GO:0008360">
    <property type="term" value="P:regulation of cell shape"/>
    <property type="evidence" value="ECO:0007669"/>
    <property type="project" value="UniProtKB-KW"/>
</dbReference>
<feature type="region of interest" description="Disordered" evidence="14">
    <location>
        <begin position="1"/>
        <end position="54"/>
    </location>
</feature>
<dbReference type="Pfam" id="PF00912">
    <property type="entry name" value="Transgly"/>
    <property type="match status" value="1"/>
</dbReference>
<dbReference type="GO" id="GO:0009002">
    <property type="term" value="F:serine-type D-Ala-D-Ala carboxypeptidase activity"/>
    <property type="evidence" value="ECO:0007669"/>
    <property type="project" value="UniProtKB-EC"/>
</dbReference>
<dbReference type="SUPFAM" id="SSF56601">
    <property type="entry name" value="beta-lactamase/transpeptidase-like"/>
    <property type="match status" value="1"/>
</dbReference>
<evidence type="ECO:0000256" key="3">
    <source>
        <dbReference type="ARBA" id="ARBA00022645"/>
    </source>
</evidence>
<dbReference type="RefSeq" id="WP_122192340.1">
    <property type="nucleotide sequence ID" value="NZ_JBHSKC010000024.1"/>
</dbReference>
<dbReference type="GO" id="GO:0071555">
    <property type="term" value="P:cell wall organization"/>
    <property type="evidence" value="ECO:0007669"/>
    <property type="project" value="UniProtKB-KW"/>
</dbReference>
<dbReference type="InterPro" id="IPR012338">
    <property type="entry name" value="Beta-lactam/transpept-like"/>
</dbReference>
<feature type="compositionally biased region" description="Gly residues" evidence="14">
    <location>
        <begin position="16"/>
        <end position="39"/>
    </location>
</feature>
<accession>A0A3M2MFY5</accession>
<evidence type="ECO:0000256" key="8">
    <source>
        <dbReference type="ARBA" id="ARBA00022960"/>
    </source>
</evidence>
<evidence type="ECO:0000256" key="11">
    <source>
        <dbReference type="ARBA" id="ARBA00023316"/>
    </source>
</evidence>
<comment type="similarity">
    <text evidence="1">In the C-terminal section; belongs to the transpeptidase family.</text>
</comment>
<keyword evidence="3" id="KW-0121">Carboxypeptidase</keyword>
<feature type="region of interest" description="Disordered" evidence="14">
    <location>
        <begin position="712"/>
        <end position="823"/>
    </location>
</feature>
<reference evidence="17 18" key="1">
    <citation type="submission" date="2018-10" db="EMBL/GenBank/DDBJ databases">
        <title>Isolation from soil.</title>
        <authorList>
            <person name="Hu J."/>
        </authorList>
    </citation>
    <scope>NUCLEOTIDE SEQUENCE [LARGE SCALE GENOMIC DNA]</scope>
    <source>
        <strain evidence="17 18">NEAU-Ht49</strain>
    </source>
</reference>
<keyword evidence="7" id="KW-0378">Hydrolase</keyword>
<comment type="similarity">
    <text evidence="2">In the N-terminal section; belongs to the glycosyltransferase 51 family.</text>
</comment>
<keyword evidence="4" id="KW-0645">Protease</keyword>
<keyword evidence="9" id="KW-0573">Peptidoglycan synthesis</keyword>
<dbReference type="EMBL" id="RFFG01000001">
    <property type="protein sequence ID" value="RMI47900.1"/>
    <property type="molecule type" value="Genomic_DNA"/>
</dbReference>
<keyword evidence="18" id="KW-1185">Reference proteome</keyword>
<dbReference type="GO" id="GO:0008658">
    <property type="term" value="F:penicillin binding"/>
    <property type="evidence" value="ECO:0007669"/>
    <property type="project" value="InterPro"/>
</dbReference>
<feature type="domain" description="Penicillin-binding protein transpeptidase" evidence="15">
    <location>
        <begin position="398"/>
        <end position="654"/>
    </location>
</feature>
<dbReference type="InterPro" id="IPR001264">
    <property type="entry name" value="Glyco_trans_51"/>
</dbReference>
<organism evidence="17 18">
    <name type="scientific">Actinomadura harenae</name>
    <dbReference type="NCBI Taxonomy" id="2483351"/>
    <lineage>
        <taxon>Bacteria</taxon>
        <taxon>Bacillati</taxon>
        <taxon>Actinomycetota</taxon>
        <taxon>Actinomycetes</taxon>
        <taxon>Streptosporangiales</taxon>
        <taxon>Thermomonosporaceae</taxon>
        <taxon>Actinomadura</taxon>
    </lineage>
</organism>
<dbReference type="FunFam" id="1.10.3810.10:FF:000001">
    <property type="entry name" value="Penicillin-binding protein 1A"/>
    <property type="match status" value="1"/>
</dbReference>
<dbReference type="PANTHER" id="PTHR32282">
    <property type="entry name" value="BINDING PROTEIN TRANSPEPTIDASE, PUTATIVE-RELATED"/>
    <property type="match status" value="1"/>
</dbReference>
<dbReference type="Gene3D" id="1.10.3810.10">
    <property type="entry name" value="Biosynthetic peptidoglycan transglycosylase-like"/>
    <property type="match status" value="1"/>
</dbReference>
<comment type="catalytic activity">
    <reaction evidence="13">
        <text>[GlcNAc-(1-&gt;4)-Mur2Ac(oyl-L-Ala-gamma-D-Glu-L-Lys-D-Ala-D-Ala)](n)-di-trans,octa-cis-undecaprenyl diphosphate + beta-D-GlcNAc-(1-&gt;4)-Mur2Ac(oyl-L-Ala-gamma-D-Glu-L-Lys-D-Ala-D-Ala)-di-trans,octa-cis-undecaprenyl diphosphate = [GlcNAc-(1-&gt;4)-Mur2Ac(oyl-L-Ala-gamma-D-Glu-L-Lys-D-Ala-D-Ala)](n+1)-di-trans,octa-cis-undecaprenyl diphosphate + di-trans,octa-cis-undecaprenyl diphosphate + H(+)</text>
        <dbReference type="Rhea" id="RHEA:23708"/>
        <dbReference type="Rhea" id="RHEA-COMP:9602"/>
        <dbReference type="Rhea" id="RHEA-COMP:9603"/>
        <dbReference type="ChEBI" id="CHEBI:15378"/>
        <dbReference type="ChEBI" id="CHEBI:58405"/>
        <dbReference type="ChEBI" id="CHEBI:60033"/>
        <dbReference type="ChEBI" id="CHEBI:78435"/>
        <dbReference type="EC" id="2.4.99.28"/>
    </reaction>
</comment>
<dbReference type="GO" id="GO:0006508">
    <property type="term" value="P:proteolysis"/>
    <property type="evidence" value="ECO:0007669"/>
    <property type="project" value="UniProtKB-KW"/>
</dbReference>
<evidence type="ECO:0000259" key="16">
    <source>
        <dbReference type="Pfam" id="PF00912"/>
    </source>
</evidence>
<keyword evidence="11" id="KW-0961">Cell wall biogenesis/degradation</keyword>
<comment type="caution">
    <text evidence="17">The sequence shown here is derived from an EMBL/GenBank/DDBJ whole genome shotgun (WGS) entry which is preliminary data.</text>
</comment>
<evidence type="ECO:0000256" key="14">
    <source>
        <dbReference type="SAM" id="MobiDB-lite"/>
    </source>
</evidence>
<evidence type="ECO:0000256" key="7">
    <source>
        <dbReference type="ARBA" id="ARBA00022801"/>
    </source>
</evidence>
<dbReference type="Pfam" id="PF00905">
    <property type="entry name" value="Transpeptidase"/>
    <property type="match status" value="1"/>
</dbReference>
<evidence type="ECO:0000256" key="5">
    <source>
        <dbReference type="ARBA" id="ARBA00022676"/>
    </source>
</evidence>
<evidence type="ECO:0000313" key="18">
    <source>
        <dbReference type="Proteomes" id="UP000282674"/>
    </source>
</evidence>
<dbReference type="Proteomes" id="UP000282674">
    <property type="component" value="Unassembled WGS sequence"/>
</dbReference>
<dbReference type="GO" id="GO:0009252">
    <property type="term" value="P:peptidoglycan biosynthetic process"/>
    <property type="evidence" value="ECO:0007669"/>
    <property type="project" value="UniProtKB-KW"/>
</dbReference>
<name>A0A3M2MFY5_9ACTN</name>
<evidence type="ECO:0000256" key="2">
    <source>
        <dbReference type="ARBA" id="ARBA00007739"/>
    </source>
</evidence>
<dbReference type="SUPFAM" id="SSF53955">
    <property type="entry name" value="Lysozyme-like"/>
    <property type="match status" value="1"/>
</dbReference>
<evidence type="ECO:0000256" key="10">
    <source>
        <dbReference type="ARBA" id="ARBA00023268"/>
    </source>
</evidence>
<dbReference type="GO" id="GO:0008955">
    <property type="term" value="F:peptidoglycan glycosyltransferase activity"/>
    <property type="evidence" value="ECO:0007669"/>
    <property type="project" value="UniProtKB-EC"/>
</dbReference>
<evidence type="ECO:0000256" key="9">
    <source>
        <dbReference type="ARBA" id="ARBA00022984"/>
    </source>
</evidence>